<dbReference type="InterPro" id="IPR002650">
    <property type="entry name" value="Sulphate_adenylyltransferase"/>
</dbReference>
<evidence type="ECO:0000256" key="7">
    <source>
        <dbReference type="ARBA" id="ARBA00062002"/>
    </source>
</evidence>
<gene>
    <name evidence="8" type="primary">MET3</name>
    <name evidence="12" type="ORF">KUCA_T00002717001</name>
</gene>
<comment type="catalytic activity">
    <reaction evidence="8">
        <text>sulfate + ATP + H(+) = adenosine 5'-phosphosulfate + diphosphate</text>
        <dbReference type="Rhea" id="RHEA:18133"/>
        <dbReference type="ChEBI" id="CHEBI:15378"/>
        <dbReference type="ChEBI" id="CHEBI:16189"/>
        <dbReference type="ChEBI" id="CHEBI:30616"/>
        <dbReference type="ChEBI" id="CHEBI:33019"/>
        <dbReference type="ChEBI" id="CHEBI:58243"/>
        <dbReference type="EC" id="2.7.7.4"/>
    </reaction>
</comment>
<dbReference type="InterPro" id="IPR015947">
    <property type="entry name" value="PUA-like_sf"/>
</dbReference>
<feature type="site" description="Transition state stabilizer" evidence="8">
    <location>
        <position position="200"/>
    </location>
</feature>
<feature type="active site" evidence="8">
    <location>
        <position position="196"/>
    </location>
</feature>
<organism evidence="12 13">
    <name type="scientific">Kuraishia capsulata CBS 1993</name>
    <dbReference type="NCBI Taxonomy" id="1382522"/>
    <lineage>
        <taxon>Eukaryota</taxon>
        <taxon>Fungi</taxon>
        <taxon>Dikarya</taxon>
        <taxon>Ascomycota</taxon>
        <taxon>Saccharomycotina</taxon>
        <taxon>Pichiomycetes</taxon>
        <taxon>Pichiales</taxon>
        <taxon>Pichiaceae</taxon>
        <taxon>Kuraishia</taxon>
    </lineage>
</organism>
<protein>
    <recommendedName>
        <fullName evidence="8">Sulfate adenylyltransferase</fullName>
        <ecNumber evidence="8">2.7.7.4</ecNumber>
    </recommendedName>
    <alternativeName>
        <fullName evidence="8">ATP-sulfurylase</fullName>
    </alternativeName>
    <alternativeName>
        <fullName evidence="8">Sulfate adenylate transferase</fullName>
        <shortName evidence="8">SAT</shortName>
    </alternativeName>
</protein>
<name>W6MKZ1_9ASCO</name>
<dbReference type="EC" id="2.7.7.4" evidence="8"/>
<comment type="pathway">
    <text evidence="8">Sulfur metabolism; hydrogen sulfide biosynthesis; sulfite from sulfate: step 1/3.</text>
</comment>
<dbReference type="AlphaFoldDB" id="W6MKZ1"/>
<evidence type="ECO:0000313" key="13">
    <source>
        <dbReference type="Proteomes" id="UP000019384"/>
    </source>
</evidence>
<dbReference type="InterPro" id="IPR059117">
    <property type="entry name" value="APS_kinase_dom"/>
</dbReference>
<feature type="domain" description="ATP-sulfurylase PUA-like" evidence="11">
    <location>
        <begin position="3"/>
        <end position="161"/>
    </location>
</feature>
<dbReference type="PANTHER" id="PTHR42700">
    <property type="entry name" value="SULFATE ADENYLYLTRANSFERASE"/>
    <property type="match status" value="1"/>
</dbReference>
<proteinExistence type="inferred from homology"/>
<keyword evidence="3 8" id="KW-0808">Transferase</keyword>
<dbReference type="GO" id="GO:0019379">
    <property type="term" value="P:sulfate assimilation, phosphoadenylyl sulfate reduction by phosphoadenylyl-sulfate reductase (thioredoxin)"/>
    <property type="evidence" value="ECO:0007669"/>
    <property type="project" value="EnsemblFungi"/>
</dbReference>
<dbReference type="GO" id="GO:0005524">
    <property type="term" value="F:ATP binding"/>
    <property type="evidence" value="ECO:0007669"/>
    <property type="project" value="UniProtKB-KW"/>
</dbReference>
<feature type="domain" description="APS kinase" evidence="9">
    <location>
        <begin position="439"/>
        <end position="522"/>
    </location>
</feature>
<evidence type="ECO:0000313" key="12">
    <source>
        <dbReference type="EMBL" id="CDK26743.1"/>
    </source>
</evidence>
<feature type="binding site" evidence="8">
    <location>
        <position position="330"/>
    </location>
    <ligand>
        <name>ATP</name>
        <dbReference type="ChEBI" id="CHEBI:30616"/>
    </ligand>
</feature>
<keyword evidence="8" id="KW-0198">Cysteine biosynthesis</keyword>
<keyword evidence="8" id="KW-0486">Methionine biosynthesis</keyword>
<evidence type="ECO:0000256" key="5">
    <source>
        <dbReference type="ARBA" id="ARBA00022741"/>
    </source>
</evidence>
<evidence type="ECO:0000256" key="6">
    <source>
        <dbReference type="ARBA" id="ARBA00022840"/>
    </source>
</evidence>
<dbReference type="NCBIfam" id="TIGR00339">
    <property type="entry name" value="sopT"/>
    <property type="match status" value="1"/>
</dbReference>
<feature type="binding site" evidence="8">
    <location>
        <position position="292"/>
    </location>
    <ligand>
        <name>sulfate</name>
        <dbReference type="ChEBI" id="CHEBI:16189"/>
    </ligand>
</feature>
<comment type="subunit">
    <text evidence="7 8">Homohexamer. Dimer of trimers.</text>
</comment>
<evidence type="ECO:0000259" key="11">
    <source>
        <dbReference type="Pfam" id="PF14306"/>
    </source>
</evidence>
<feature type="site" description="Transition state stabilizer" evidence="8">
    <location>
        <position position="203"/>
    </location>
</feature>
<keyword evidence="2" id="KW-0021">Allosteric enzyme</keyword>
<dbReference type="GO" id="GO:0004781">
    <property type="term" value="F:sulfate adenylyltransferase (ATP) activity"/>
    <property type="evidence" value="ECO:0007669"/>
    <property type="project" value="UniProtKB-UniRule"/>
</dbReference>
<dbReference type="STRING" id="1382522.W6MKZ1"/>
<keyword evidence="4 8" id="KW-0548">Nucleotidyltransferase</keyword>
<dbReference type="FunFam" id="3.40.50.620:FF:000052">
    <property type="entry name" value="Sulfate adenylyltransferase"/>
    <property type="match status" value="1"/>
</dbReference>
<dbReference type="SUPFAM" id="SSF52540">
    <property type="entry name" value="P-loop containing nucleoside triphosphate hydrolases"/>
    <property type="match status" value="1"/>
</dbReference>
<dbReference type="CDD" id="cd00517">
    <property type="entry name" value="ATPS"/>
    <property type="match status" value="1"/>
</dbReference>
<comment type="caution">
    <text evidence="8">Lacks conserved residue(s) required for the propagation of feature annotation.</text>
</comment>
<feature type="binding site" evidence="8">
    <location>
        <begin position="194"/>
        <end position="197"/>
    </location>
    <ligand>
        <name>ATP</name>
        <dbReference type="ChEBI" id="CHEBI:30616"/>
    </ligand>
</feature>
<dbReference type="InterPro" id="IPR027535">
    <property type="entry name" value="Sulf_adenylyltr_euk"/>
</dbReference>
<dbReference type="GO" id="GO:0010134">
    <property type="term" value="P:sulfate assimilation via adenylyl sulfate reduction"/>
    <property type="evidence" value="ECO:0007669"/>
    <property type="project" value="TreeGrafter"/>
</dbReference>
<dbReference type="Gene3D" id="3.40.50.300">
    <property type="entry name" value="P-loop containing nucleotide triphosphate hydrolases"/>
    <property type="match status" value="2"/>
</dbReference>
<dbReference type="Gene3D" id="3.40.50.620">
    <property type="entry name" value="HUPs"/>
    <property type="match status" value="1"/>
</dbReference>
<keyword evidence="8" id="KW-0028">Amino-acid biosynthesis</keyword>
<feature type="active site" evidence="8">
    <location>
        <position position="195"/>
    </location>
</feature>
<dbReference type="Pfam" id="PF01583">
    <property type="entry name" value="APS_kinase"/>
    <property type="match status" value="1"/>
</dbReference>
<feature type="site" description="Induces change in substrate recognition on ATP binding" evidence="8">
    <location>
        <position position="327"/>
    </location>
</feature>
<feature type="domain" description="Sulphate adenylyltransferase catalytic" evidence="10">
    <location>
        <begin position="171"/>
        <end position="384"/>
    </location>
</feature>
<accession>W6MKZ1</accession>
<evidence type="ECO:0000259" key="10">
    <source>
        <dbReference type="Pfam" id="PF01747"/>
    </source>
</evidence>
<dbReference type="SUPFAM" id="SSF88697">
    <property type="entry name" value="PUA domain-like"/>
    <property type="match status" value="1"/>
</dbReference>
<comment type="function">
    <text evidence="8">Catalyzes the first intracellular reaction of sulfate assimilation, forming adenosine-5'-phosphosulfate (APS) from inorganic sulfate and ATP. Plays an important role in sulfate activation as a component of the biosynthesis pathway of sulfur-containing amino acids.</text>
</comment>
<dbReference type="GO" id="GO:0005737">
    <property type="term" value="C:cytoplasm"/>
    <property type="evidence" value="ECO:0007669"/>
    <property type="project" value="UniProtKB-SubCell"/>
</dbReference>
<feature type="region of interest" description="N-terminal" evidence="8">
    <location>
        <begin position="1"/>
        <end position="166"/>
    </location>
</feature>
<dbReference type="InterPro" id="IPR025980">
    <property type="entry name" value="ATP-Sase_PUA-like_dom"/>
</dbReference>
<keyword evidence="5 8" id="KW-0547">Nucleotide-binding</keyword>
<dbReference type="InterPro" id="IPR014729">
    <property type="entry name" value="Rossmann-like_a/b/a_fold"/>
</dbReference>
<dbReference type="InterPro" id="IPR027417">
    <property type="entry name" value="P-loop_NTPase"/>
</dbReference>
<keyword evidence="13" id="KW-1185">Reference proteome</keyword>
<evidence type="ECO:0000256" key="3">
    <source>
        <dbReference type="ARBA" id="ARBA00022679"/>
    </source>
</evidence>
<dbReference type="GO" id="GO:0070814">
    <property type="term" value="P:hydrogen sulfide biosynthetic process"/>
    <property type="evidence" value="ECO:0007669"/>
    <property type="project" value="UniProtKB-UniRule"/>
</dbReference>
<evidence type="ECO:0000259" key="9">
    <source>
        <dbReference type="Pfam" id="PF01583"/>
    </source>
</evidence>
<comment type="similarity">
    <text evidence="8">Belongs to the sulfate adenylyltransferase family.</text>
</comment>
<feature type="binding site" evidence="8">
    <location>
        <position position="194"/>
    </location>
    <ligand>
        <name>sulfate</name>
        <dbReference type="ChEBI" id="CHEBI:16189"/>
    </ligand>
</feature>
<keyword evidence="1 8" id="KW-0963">Cytoplasm</keyword>
<feature type="region of interest" description="Required for oligomerization; adenylyl-sulfate kinase-like" evidence="8">
    <location>
        <begin position="392"/>
        <end position="547"/>
    </location>
</feature>
<dbReference type="EMBL" id="HG793127">
    <property type="protein sequence ID" value="CDK26743.1"/>
    <property type="molecule type" value="Genomic_DNA"/>
</dbReference>
<reference evidence="12" key="2">
    <citation type="submission" date="2014-02" db="EMBL/GenBank/DDBJ databases">
        <title>Complete DNA sequence of /Kuraishia capsulata/ illustrates novel genomic features among budding yeasts (/Saccharomycotina/).</title>
        <authorList>
            <person name="Morales L."/>
            <person name="Noel B."/>
            <person name="Porcel B."/>
            <person name="Marcet-Houben M."/>
            <person name="Hullo M-F."/>
            <person name="Sacerdot C."/>
            <person name="Tekaia F."/>
            <person name="Leh-Louis V."/>
            <person name="Despons L."/>
            <person name="Khanna V."/>
            <person name="Aury J-M."/>
            <person name="Barbe V."/>
            <person name="Couloux A."/>
            <person name="Labadie K."/>
            <person name="Pelletier E."/>
            <person name="Souciet J-L."/>
            <person name="Boekhout T."/>
            <person name="Gabaldon T."/>
            <person name="Wincker P."/>
            <person name="Dujon B."/>
        </authorList>
    </citation>
    <scope>NUCLEOTIDE SEQUENCE</scope>
    <source>
        <strain evidence="12">CBS 1993</strain>
    </source>
</reference>
<comment type="subcellular location">
    <subcellularLocation>
        <location evidence="8">Cytoplasm</location>
    </subcellularLocation>
</comment>
<comment type="domain">
    <text evidence="8">The oligomerization domain is distantly related to APS kinases, but it is not functional and does not bind APS. It is required for oligomerization of the enzyme, although the oligomerization state has no effect on the catalytic activity of the enzyme.</text>
</comment>
<evidence type="ECO:0000256" key="2">
    <source>
        <dbReference type="ARBA" id="ARBA00022533"/>
    </source>
</evidence>
<dbReference type="HOGENOM" id="CLU_022950_0_0_1"/>
<keyword evidence="6 8" id="KW-0067">ATP-binding</keyword>
<evidence type="ECO:0000256" key="4">
    <source>
        <dbReference type="ARBA" id="ARBA00022695"/>
    </source>
</evidence>
<dbReference type="OrthoDB" id="468at2759"/>
<dbReference type="UniPathway" id="UPA00140">
    <property type="reaction ID" value="UER00204"/>
</dbReference>
<evidence type="ECO:0000256" key="8">
    <source>
        <dbReference type="HAMAP-Rule" id="MF_03106"/>
    </source>
</evidence>
<feature type="binding site" evidence="8">
    <location>
        <begin position="288"/>
        <end position="291"/>
    </location>
    <ligand>
        <name>ATP</name>
        <dbReference type="ChEBI" id="CHEBI:30616"/>
    </ligand>
</feature>
<evidence type="ECO:0000256" key="1">
    <source>
        <dbReference type="ARBA" id="ARBA00022490"/>
    </source>
</evidence>
<dbReference type="GO" id="GO:0009086">
    <property type="term" value="P:methionine biosynthetic process"/>
    <property type="evidence" value="ECO:0007669"/>
    <property type="project" value="UniProtKB-KW"/>
</dbReference>
<dbReference type="Pfam" id="PF14306">
    <property type="entry name" value="PUA_2"/>
    <property type="match status" value="1"/>
</dbReference>
<dbReference type="SUPFAM" id="SSF52374">
    <property type="entry name" value="Nucleotidylyl transferase"/>
    <property type="match status" value="1"/>
</dbReference>
<dbReference type="InterPro" id="IPR024951">
    <property type="entry name" value="Sulfurylase_cat_dom"/>
</dbReference>
<feature type="binding site" evidence="8">
    <location>
        <position position="196"/>
    </location>
    <ligand>
        <name>sulfate</name>
        <dbReference type="ChEBI" id="CHEBI:16189"/>
    </ligand>
</feature>
<feature type="active site" evidence="8">
    <location>
        <position position="197"/>
    </location>
</feature>
<dbReference type="GO" id="GO:0019344">
    <property type="term" value="P:cysteine biosynthetic process"/>
    <property type="evidence" value="ECO:0007669"/>
    <property type="project" value="UniProtKB-KW"/>
</dbReference>
<dbReference type="InterPro" id="IPR050512">
    <property type="entry name" value="Sulf_AdTrans/APS_kinase"/>
</dbReference>
<dbReference type="Proteomes" id="UP000019384">
    <property type="component" value="Unassembled WGS sequence"/>
</dbReference>
<sequence length="547" mass="61036">MLPPHGGILQDLVERDASIKNELLAEVPALRSIVLTDRQICDLELILNGGFSPLTGFLVKKDYLSVVEEMRLASGEIWSIPITLDLTQSEASKFEIGDRVVLRDPRDDKPLSILTVEDKYVPDKENEAKKVFRGDPEHPAVRYLFDVAGDVYIGGSLQAIQLPTHYDYAALRRTPAQLRSEFKSRDWERVVAFQTRNPMHRAHRELTVRAAREQLANVLVHPVVGLTKPGDIDHHTRVKVYQEIIKKYPNGMAQLALLPLAMRMAGDREAVWHAIIRKNFGASHFIVGRDHAGPGSNSKGVDFYGPYDAQELVEKHKSELGIQVVPFRMVTYLPEEDRYAPIDTVKEGTKTLNISGTELRKRLRDGTHIPEWFSYPEVVSILRESHPPRPQQGFALYLTGLPNSGVDALAQALLATFNQFSGARHISLLDGKNVPESAIPFVAHELVRSGAGVIIADPRIAPSAETIAAAKKVISKAGSFITLSLETSLEDVSKVDRKGYYAEERTDVASYKNPENAEIKVDLYSEGTTIAIQKTVLYLEEQGFFKF</sequence>
<dbReference type="HAMAP" id="MF_03106">
    <property type="entry name" value="Sulf_adenylyltr_euk"/>
    <property type="match status" value="1"/>
</dbReference>
<dbReference type="PANTHER" id="PTHR42700:SF1">
    <property type="entry name" value="SULFATE ADENYLYLTRANSFERASE"/>
    <property type="match status" value="1"/>
</dbReference>
<dbReference type="Pfam" id="PF01747">
    <property type="entry name" value="ATP-sulfurylase"/>
    <property type="match status" value="1"/>
</dbReference>
<dbReference type="Gene3D" id="3.10.400.10">
    <property type="entry name" value="Sulfate adenylyltransferase"/>
    <property type="match status" value="1"/>
</dbReference>
<reference evidence="12" key="1">
    <citation type="submission" date="2013-12" db="EMBL/GenBank/DDBJ databases">
        <authorList>
            <person name="Genoscope - CEA"/>
        </authorList>
    </citation>
    <scope>NUCLEOTIDE SEQUENCE</scope>
    <source>
        <strain evidence="12">CBS 1993</strain>
    </source>
</reference>